<reference evidence="11" key="1">
    <citation type="journal article" date="2023" name="IMA Fungus">
        <title>Comparative genomic study of the Penicillium genus elucidates a diverse pangenome and 15 lateral gene transfer events.</title>
        <authorList>
            <person name="Petersen C."/>
            <person name="Sorensen T."/>
            <person name="Nielsen M.R."/>
            <person name="Sondergaard T.E."/>
            <person name="Sorensen J.L."/>
            <person name="Fitzpatrick D.A."/>
            <person name="Frisvad J.C."/>
            <person name="Nielsen K.L."/>
        </authorList>
    </citation>
    <scope>NUCLEOTIDE SEQUENCE</scope>
    <source>
        <strain evidence="11">IBT 17514</strain>
    </source>
</reference>
<evidence type="ECO:0000313" key="11">
    <source>
        <dbReference type="EMBL" id="KAJ5703730.1"/>
    </source>
</evidence>
<evidence type="ECO:0000259" key="10">
    <source>
        <dbReference type="PROSITE" id="PS50157"/>
    </source>
</evidence>
<dbReference type="AlphaFoldDB" id="A0AAD6MQP6"/>
<dbReference type="Pfam" id="PF24537">
    <property type="entry name" value="zf-C2H2_fungi"/>
    <property type="match status" value="1"/>
</dbReference>
<feature type="region of interest" description="Disordered" evidence="8">
    <location>
        <begin position="920"/>
        <end position="972"/>
    </location>
</feature>
<sequence length="972" mass="105781">MPDLPFSSHGPLPILSRPAMHTVPPPLPPPPRIRDLENGYDAGWLHGNAERSNSSLPPINPNSSLFGGHRRPDAAPRSDPMVVDELEGRQSGFPFSRSPEAQIKIEPPPPADDGFPNSMSVTSPSGPILKGERDFSLRSVKDSSNAYDQHLLSKIGNSLSPRGSISHGSDHRGSLSALTVPSRSPSNLPSPGPSEGSTLDVKWSYSPQSGGVSPRSNVGWREYVEGRSPGRSPSVESNTLDFDYMRDMGRRRHHGKTQSREDSISLPSRSNRGSYDQGVFSDLEGDFGSDEPVLPRPYLDEPIPPRQFILREPTPPYPEHSRQGMKRRASSPPREPISDDRHTLHVATSNGDLSQRRTSGQPFTNNLTVNSNYAPSQRTLSAASSLSIRTSGSYSSALSIGGSSMTSLSPFDRPSPGGLSPSSDLDTFHEKSILNPSSPVSLVQPIPRVITGSNSLEPPATDATGKVPVPSVLSVPKSASSKIGGLFICDCCPKKPKKFDNPDDLRSHEMEKQYSCQYCNNRFKNKNEAERHQNSLHLRRHSWSCAALQGFQAAFHGSVSPSYQTNAGPSHDTCGYCGEEFPNFPRADWDARFEHLTTVHKFGECNNAKKFFRADHFRQHLKHSHAGSSGKWTNILENACMKEEQPPEPRDKIQFMSNAGNPGSLTSNTIDEFGKSVGTACSSFAITNIDDIFVLATFFAEASTSTTLTPVKITIGQYVGFTIIIAVSMIGFAVSMVLPSEPIGFLGLLPMLLGVWKLIELLLPVEEDEEEETEESHLSSAKSILKVSLIIIMNGGDNIGTYIPLFSQAKRAEIAIYVVVYYILLGLWCSVAYLIMKQRHIVHLAQKYADIVVPFLFIGLGIYITVKSSCYPWSIEHIDAANTTPDGKTIMAIVTILVLLVVIGSMLVIRLRKRAAHSASMVGDSNSGPAKADSATPPNLAEEGKALTNSHPSEEVGKEAGRDHKGYGTMGA</sequence>
<protein>
    <recommendedName>
        <fullName evidence="10">C2H2-type domain-containing protein</fullName>
    </recommendedName>
</protein>
<keyword evidence="5" id="KW-0862">Zinc</keyword>
<keyword evidence="9" id="KW-1133">Transmembrane helix</keyword>
<name>A0AAD6MQP6_9EURO</name>
<dbReference type="GO" id="GO:0005634">
    <property type="term" value="C:nucleus"/>
    <property type="evidence" value="ECO:0007669"/>
    <property type="project" value="UniProtKB-SubCell"/>
</dbReference>
<keyword evidence="3" id="KW-0677">Repeat</keyword>
<feature type="compositionally biased region" description="Polar residues" evidence="8">
    <location>
        <begin position="346"/>
        <end position="371"/>
    </location>
</feature>
<dbReference type="PANTHER" id="PTHR24388">
    <property type="entry name" value="ZINC FINGER PROTEIN"/>
    <property type="match status" value="1"/>
</dbReference>
<dbReference type="InterPro" id="IPR036236">
    <property type="entry name" value="Znf_C2H2_sf"/>
</dbReference>
<gene>
    <name evidence="11" type="ORF">N7493_010868</name>
</gene>
<evidence type="ECO:0000256" key="4">
    <source>
        <dbReference type="ARBA" id="ARBA00022771"/>
    </source>
</evidence>
<dbReference type="PROSITE" id="PS50157">
    <property type="entry name" value="ZINC_FINGER_C2H2_2"/>
    <property type="match status" value="1"/>
</dbReference>
<keyword evidence="6" id="KW-0539">Nucleus</keyword>
<dbReference type="InterPro" id="IPR057026">
    <property type="entry name" value="Znf-C2H2_ascomycetes"/>
</dbReference>
<feature type="compositionally biased region" description="Low complexity" evidence="8">
    <location>
        <begin position="414"/>
        <end position="425"/>
    </location>
</feature>
<dbReference type="Gene3D" id="3.30.160.60">
    <property type="entry name" value="Classic Zinc Finger"/>
    <property type="match status" value="1"/>
</dbReference>
<keyword evidence="12" id="KW-1185">Reference proteome</keyword>
<dbReference type="GO" id="GO:0008270">
    <property type="term" value="F:zinc ion binding"/>
    <property type="evidence" value="ECO:0007669"/>
    <property type="project" value="UniProtKB-KW"/>
</dbReference>
<feature type="compositionally biased region" description="Polar residues" evidence="8">
    <location>
        <begin position="176"/>
        <end position="189"/>
    </location>
</feature>
<keyword evidence="9" id="KW-0812">Transmembrane</keyword>
<organism evidence="11 12">
    <name type="scientific">Penicillium malachiteum</name>
    <dbReference type="NCBI Taxonomy" id="1324776"/>
    <lineage>
        <taxon>Eukaryota</taxon>
        <taxon>Fungi</taxon>
        <taxon>Dikarya</taxon>
        <taxon>Ascomycota</taxon>
        <taxon>Pezizomycotina</taxon>
        <taxon>Eurotiomycetes</taxon>
        <taxon>Eurotiomycetidae</taxon>
        <taxon>Eurotiales</taxon>
        <taxon>Aspergillaceae</taxon>
        <taxon>Penicillium</taxon>
    </lineage>
</organism>
<feature type="transmembrane region" description="Helical" evidence="9">
    <location>
        <begin position="890"/>
        <end position="911"/>
    </location>
</feature>
<dbReference type="Proteomes" id="UP001215712">
    <property type="component" value="Unassembled WGS sequence"/>
</dbReference>
<evidence type="ECO:0000256" key="8">
    <source>
        <dbReference type="SAM" id="MobiDB-lite"/>
    </source>
</evidence>
<comment type="caution">
    <text evidence="11">The sequence shown here is derived from an EMBL/GenBank/DDBJ whole genome shotgun (WGS) entry which is preliminary data.</text>
</comment>
<feature type="compositionally biased region" description="Polar residues" evidence="8">
    <location>
        <begin position="205"/>
        <end position="216"/>
    </location>
</feature>
<comment type="subcellular location">
    <subcellularLocation>
        <location evidence="1">Nucleus</location>
    </subcellularLocation>
</comment>
<dbReference type="PANTHER" id="PTHR24388:SF54">
    <property type="entry name" value="PROTEIN ESCARGOT"/>
    <property type="match status" value="1"/>
</dbReference>
<feature type="compositionally biased region" description="Low complexity" evidence="8">
    <location>
        <begin position="52"/>
        <end position="65"/>
    </location>
</feature>
<dbReference type="EMBL" id="JAQJAN010000020">
    <property type="protein sequence ID" value="KAJ5703730.1"/>
    <property type="molecule type" value="Genomic_DNA"/>
</dbReference>
<feature type="region of interest" description="Disordered" evidence="8">
    <location>
        <begin position="402"/>
        <end position="431"/>
    </location>
</feature>
<feature type="transmembrane region" description="Helical" evidence="9">
    <location>
        <begin position="745"/>
        <end position="763"/>
    </location>
</feature>
<feature type="region of interest" description="Disordered" evidence="8">
    <location>
        <begin position="155"/>
        <end position="371"/>
    </location>
</feature>
<accession>A0AAD6MQP6</accession>
<evidence type="ECO:0000256" key="5">
    <source>
        <dbReference type="ARBA" id="ARBA00022833"/>
    </source>
</evidence>
<feature type="domain" description="C2H2-type" evidence="10">
    <location>
        <begin position="514"/>
        <end position="542"/>
    </location>
</feature>
<dbReference type="InterPro" id="IPR013087">
    <property type="entry name" value="Znf_C2H2_type"/>
</dbReference>
<proteinExistence type="predicted"/>
<keyword evidence="2" id="KW-0479">Metal-binding</keyword>
<dbReference type="SUPFAM" id="SSF57667">
    <property type="entry name" value="beta-beta-alpha zinc fingers"/>
    <property type="match status" value="1"/>
</dbReference>
<feature type="compositionally biased region" description="Polar residues" evidence="8">
    <location>
        <begin position="155"/>
        <end position="167"/>
    </location>
</feature>
<evidence type="ECO:0000256" key="7">
    <source>
        <dbReference type="PROSITE-ProRule" id="PRU00042"/>
    </source>
</evidence>
<dbReference type="SMART" id="SM00355">
    <property type="entry name" value="ZnF_C2H2"/>
    <property type="match status" value="3"/>
</dbReference>
<dbReference type="Pfam" id="PF03596">
    <property type="entry name" value="Cad"/>
    <property type="match status" value="1"/>
</dbReference>
<evidence type="ECO:0000256" key="6">
    <source>
        <dbReference type="ARBA" id="ARBA00023242"/>
    </source>
</evidence>
<evidence type="ECO:0000313" key="12">
    <source>
        <dbReference type="Proteomes" id="UP001215712"/>
    </source>
</evidence>
<dbReference type="InterPro" id="IPR050527">
    <property type="entry name" value="Snail/Krueppel_Znf"/>
</dbReference>
<reference evidence="11" key="2">
    <citation type="submission" date="2023-01" db="EMBL/GenBank/DDBJ databases">
        <authorList>
            <person name="Petersen C."/>
        </authorList>
    </citation>
    <scope>NUCLEOTIDE SEQUENCE</scope>
    <source>
        <strain evidence="11">IBT 17514</strain>
    </source>
</reference>
<feature type="transmembrane region" description="Helical" evidence="9">
    <location>
        <begin position="848"/>
        <end position="866"/>
    </location>
</feature>
<dbReference type="GO" id="GO:0000981">
    <property type="term" value="F:DNA-binding transcription factor activity, RNA polymerase II-specific"/>
    <property type="evidence" value="ECO:0007669"/>
    <property type="project" value="TreeGrafter"/>
</dbReference>
<keyword evidence="9" id="KW-0472">Membrane</keyword>
<feature type="compositionally biased region" description="Polar residues" evidence="8">
    <location>
        <begin position="265"/>
        <end position="274"/>
    </location>
</feature>
<evidence type="ECO:0000256" key="2">
    <source>
        <dbReference type="ARBA" id="ARBA00022723"/>
    </source>
</evidence>
<feature type="compositionally biased region" description="Basic and acidic residues" evidence="8">
    <location>
        <begin position="952"/>
        <end position="966"/>
    </location>
</feature>
<dbReference type="GO" id="GO:0000978">
    <property type="term" value="F:RNA polymerase II cis-regulatory region sequence-specific DNA binding"/>
    <property type="evidence" value="ECO:0007669"/>
    <property type="project" value="TreeGrafter"/>
</dbReference>
<dbReference type="PROSITE" id="PS00028">
    <property type="entry name" value="ZINC_FINGER_C2H2_1"/>
    <property type="match status" value="1"/>
</dbReference>
<evidence type="ECO:0000256" key="1">
    <source>
        <dbReference type="ARBA" id="ARBA00004123"/>
    </source>
</evidence>
<dbReference type="InterPro" id="IPR004676">
    <property type="entry name" value="Cd-R_transporter"/>
</dbReference>
<evidence type="ECO:0000256" key="3">
    <source>
        <dbReference type="ARBA" id="ARBA00022737"/>
    </source>
</evidence>
<feature type="transmembrane region" description="Helical" evidence="9">
    <location>
        <begin position="718"/>
        <end position="738"/>
    </location>
</feature>
<feature type="region of interest" description="Disordered" evidence="8">
    <location>
        <begin position="1"/>
        <end position="136"/>
    </location>
</feature>
<keyword evidence="4 7" id="KW-0863">Zinc-finger</keyword>
<feature type="transmembrane region" description="Helical" evidence="9">
    <location>
        <begin position="814"/>
        <end position="836"/>
    </location>
</feature>
<evidence type="ECO:0000256" key="9">
    <source>
        <dbReference type="SAM" id="Phobius"/>
    </source>
</evidence>